<protein>
    <submittedName>
        <fullName evidence="1">Uncharacterized protein</fullName>
    </submittedName>
</protein>
<evidence type="ECO:0000313" key="2">
    <source>
        <dbReference type="Proteomes" id="UP000316726"/>
    </source>
</evidence>
<gene>
    <name evidence="1" type="ORF">A3770_10p58470</name>
</gene>
<dbReference type="AlphaFoldDB" id="A0A5B8MRV7"/>
<organism evidence="1 2">
    <name type="scientific">Chloropicon primus</name>
    <dbReference type="NCBI Taxonomy" id="1764295"/>
    <lineage>
        <taxon>Eukaryota</taxon>
        <taxon>Viridiplantae</taxon>
        <taxon>Chlorophyta</taxon>
        <taxon>Chloropicophyceae</taxon>
        <taxon>Chloropicales</taxon>
        <taxon>Chloropicaceae</taxon>
        <taxon>Chloropicon</taxon>
    </lineage>
</organism>
<reference evidence="1 2" key="1">
    <citation type="submission" date="2018-07" db="EMBL/GenBank/DDBJ databases">
        <title>The complete nuclear genome of the prasinophyte Chloropicon primus (CCMP1205).</title>
        <authorList>
            <person name="Pombert J.-F."/>
            <person name="Otis C."/>
            <person name="Turmel M."/>
            <person name="Lemieux C."/>
        </authorList>
    </citation>
    <scope>NUCLEOTIDE SEQUENCE [LARGE SCALE GENOMIC DNA]</scope>
    <source>
        <strain evidence="1 2">CCMP1205</strain>
    </source>
</reference>
<evidence type="ECO:0000313" key="1">
    <source>
        <dbReference type="EMBL" id="QDZ23329.1"/>
    </source>
</evidence>
<accession>A0A5B8MRV7</accession>
<proteinExistence type="predicted"/>
<dbReference type="EMBL" id="CP031043">
    <property type="protein sequence ID" value="QDZ23329.1"/>
    <property type="molecule type" value="Genomic_DNA"/>
</dbReference>
<name>A0A5B8MRV7_9CHLO</name>
<sequence length="153" mass="16157">MEGHHNGRASVGFVAFRVDFGSSSSASCVGTCFAVGGGDEHVPLLQENLIQVVLDPVGQGFGFQVDCKKSTDEESVCVPSRREVSISVGADPENEGVVSDDFGILTIEEPLLAVTLERKGGSGSAGRSLRSALKEWAAFSIAMLVVRCLRLSR</sequence>
<keyword evidence="2" id="KW-1185">Reference proteome</keyword>
<dbReference type="Proteomes" id="UP000316726">
    <property type="component" value="Chromosome 10"/>
</dbReference>